<evidence type="ECO:0000256" key="1">
    <source>
        <dbReference type="ARBA" id="ARBA00006336"/>
    </source>
</evidence>
<dbReference type="Proteomes" id="UP000178428">
    <property type="component" value="Unassembled WGS sequence"/>
</dbReference>
<evidence type="ECO:0000256" key="2">
    <source>
        <dbReference type="ARBA" id="ARBA00022801"/>
    </source>
</evidence>
<protein>
    <recommendedName>
        <fullName evidence="5">Isochorismatase-like domain-containing protein</fullName>
    </recommendedName>
</protein>
<dbReference type="PANTHER" id="PTHR11080:SF2">
    <property type="entry name" value="LD05707P"/>
    <property type="match status" value="1"/>
</dbReference>
<comment type="similarity">
    <text evidence="1">Belongs to the isochorismatase family.</text>
</comment>
<dbReference type="SUPFAM" id="SSF52499">
    <property type="entry name" value="Isochorismatase-like hydrolases"/>
    <property type="match status" value="1"/>
</dbReference>
<evidence type="ECO:0008006" key="5">
    <source>
        <dbReference type="Google" id="ProtNLM"/>
    </source>
</evidence>
<accession>A0A1G2EXW3</accession>
<dbReference type="InterPro" id="IPR052347">
    <property type="entry name" value="Isochorismatase_Nicotinamidase"/>
</dbReference>
<keyword evidence="2" id="KW-0378">Hydrolase</keyword>
<dbReference type="InterPro" id="IPR036380">
    <property type="entry name" value="Isochorismatase-like_sf"/>
</dbReference>
<dbReference type="PANTHER" id="PTHR11080">
    <property type="entry name" value="PYRAZINAMIDASE/NICOTINAMIDASE"/>
    <property type="match status" value="1"/>
</dbReference>
<dbReference type="STRING" id="1801725.A3J00_02780"/>
<comment type="caution">
    <text evidence="3">The sequence shown here is derived from an EMBL/GenBank/DDBJ whole genome shotgun (WGS) entry which is preliminary data.</text>
</comment>
<name>A0A1G2EXW3_9BACT</name>
<sequence>MRVHLLIIDPQKDFMDDSDSALPVPGANADMKRLSAMIGRVGHKLEDIHVTLDSHRVIDVGHPGMWMNAKGEHPAPFTMISADDIKNGIWTPRNPSLRKRMIDYAETLAKQGNYPLMVWPEHCKIGTPGHSIQKELLAALEGWERKHFANVDYVVKGTNAFTEHYGALMAEVPDPSDPATGLNTALLDILAEADFVAIAGEALSHCVKSTVTQIADNLGDEYAQKFYILTDCSSTIPKVGNGPDFPAITEAWLKDMEKRGMTLTTSEKFLA</sequence>
<reference evidence="3 4" key="1">
    <citation type="journal article" date="2016" name="Nat. Commun.">
        <title>Thousands of microbial genomes shed light on interconnected biogeochemical processes in an aquifer system.</title>
        <authorList>
            <person name="Anantharaman K."/>
            <person name="Brown C.T."/>
            <person name="Hug L.A."/>
            <person name="Sharon I."/>
            <person name="Castelle C.J."/>
            <person name="Probst A.J."/>
            <person name="Thomas B.C."/>
            <person name="Singh A."/>
            <person name="Wilkins M.J."/>
            <person name="Karaoz U."/>
            <person name="Brodie E.L."/>
            <person name="Williams K.H."/>
            <person name="Hubbard S.S."/>
            <person name="Banfield J.F."/>
        </authorList>
    </citation>
    <scope>NUCLEOTIDE SEQUENCE [LARGE SCALE GENOMIC DNA]</scope>
</reference>
<evidence type="ECO:0000313" key="4">
    <source>
        <dbReference type="Proteomes" id="UP000178428"/>
    </source>
</evidence>
<dbReference type="EMBL" id="MHMR01000023">
    <property type="protein sequence ID" value="OGZ30352.1"/>
    <property type="molecule type" value="Genomic_DNA"/>
</dbReference>
<dbReference type="GO" id="GO:0016787">
    <property type="term" value="F:hydrolase activity"/>
    <property type="evidence" value="ECO:0007669"/>
    <property type="project" value="UniProtKB-KW"/>
</dbReference>
<gene>
    <name evidence="3" type="ORF">A3J00_02780</name>
</gene>
<organism evidence="3 4">
    <name type="scientific">Candidatus Niyogibacteria bacterium RIFCSPLOWO2_02_FULL_45_13</name>
    <dbReference type="NCBI Taxonomy" id="1801725"/>
    <lineage>
        <taxon>Bacteria</taxon>
        <taxon>Candidatus Niyogiibacteriota</taxon>
    </lineage>
</organism>
<dbReference type="AlphaFoldDB" id="A0A1G2EXW3"/>
<evidence type="ECO:0000313" key="3">
    <source>
        <dbReference type="EMBL" id="OGZ30352.1"/>
    </source>
</evidence>
<dbReference type="Gene3D" id="3.40.50.850">
    <property type="entry name" value="Isochorismatase-like"/>
    <property type="match status" value="1"/>
</dbReference>
<proteinExistence type="inferred from homology"/>